<keyword evidence="2" id="KW-0472">Membrane</keyword>
<feature type="region of interest" description="Disordered" evidence="1">
    <location>
        <begin position="150"/>
        <end position="173"/>
    </location>
</feature>
<feature type="compositionally biased region" description="Polar residues" evidence="1">
    <location>
        <begin position="24"/>
        <end position="33"/>
    </location>
</feature>
<sequence>MAVAFPPPNSPRRRPTRRTPLQVVPQQPGSVTPLSARRQPRQPQLGVQPPVSAKRVRPNRMLVTVERGAALVTLVLGSAVLSLYGLTVYSQQKWSREYNQLQQLQRYERQLAIAAEMLKNEMAQQAERPNGGLIPQNPENTIFLVPAPERNLPAFPSAPPPPMEPETPTPLGY</sequence>
<dbReference type="AlphaFoldDB" id="A0A1E5QER0"/>
<name>A0A1E5QER0_9CYAN</name>
<feature type="transmembrane region" description="Helical" evidence="2">
    <location>
        <begin position="68"/>
        <end position="89"/>
    </location>
</feature>
<keyword evidence="2" id="KW-0812">Transmembrane</keyword>
<organism evidence="3">
    <name type="scientific">Desertifilum tharense IPPAS B-1220</name>
    <dbReference type="NCBI Taxonomy" id="1781255"/>
    <lineage>
        <taxon>Bacteria</taxon>
        <taxon>Bacillati</taxon>
        <taxon>Cyanobacteriota</taxon>
        <taxon>Cyanophyceae</taxon>
        <taxon>Desertifilales</taxon>
        <taxon>Desertifilaceae</taxon>
        <taxon>Desertifilum</taxon>
    </lineage>
</organism>
<dbReference type="STRING" id="1781255.BH720_22900"/>
<feature type="region of interest" description="Disordered" evidence="1">
    <location>
        <begin position="1"/>
        <end position="53"/>
    </location>
</feature>
<comment type="caution">
    <text evidence="3">The sequence shown here is derived from an EMBL/GenBank/DDBJ whole genome shotgun (WGS) entry which is preliminary data.</text>
</comment>
<evidence type="ECO:0000313" key="3">
    <source>
        <dbReference type="EMBL" id="OEJ72823.1"/>
    </source>
</evidence>
<evidence type="ECO:0000256" key="2">
    <source>
        <dbReference type="SAM" id="Phobius"/>
    </source>
</evidence>
<feature type="compositionally biased region" description="Pro residues" evidence="1">
    <location>
        <begin position="156"/>
        <end position="173"/>
    </location>
</feature>
<gene>
    <name evidence="3" type="ORF">BH720_22900</name>
</gene>
<feature type="compositionally biased region" description="Pro residues" evidence="1">
    <location>
        <begin position="1"/>
        <end position="10"/>
    </location>
</feature>
<proteinExistence type="predicted"/>
<protein>
    <recommendedName>
        <fullName evidence="4">Cell division protein FtsL</fullName>
    </recommendedName>
</protein>
<dbReference type="RefSeq" id="WP_069969539.1">
    <property type="nucleotide sequence ID" value="NZ_CM124774.1"/>
</dbReference>
<evidence type="ECO:0008006" key="4">
    <source>
        <dbReference type="Google" id="ProtNLM"/>
    </source>
</evidence>
<dbReference type="OrthoDB" id="424231at2"/>
<keyword evidence="2" id="KW-1133">Transmembrane helix</keyword>
<dbReference type="EMBL" id="MJGC01000110">
    <property type="protein sequence ID" value="OEJ72823.1"/>
    <property type="molecule type" value="Genomic_DNA"/>
</dbReference>
<accession>A0A1E5QER0</accession>
<reference evidence="3" key="1">
    <citation type="submission" date="2016-09" db="EMBL/GenBank/DDBJ databases">
        <title>Draft genome of thermotolerant cyanobacterium Desertifilum sp. strain IPPAS B-1220.</title>
        <authorList>
            <person name="Sinetova M.A."/>
            <person name="Bolakhan K."/>
            <person name="Zayadan B.K."/>
            <person name="Mironov K.S."/>
            <person name="Ustinova V."/>
            <person name="Kupriyanova E.V."/>
            <person name="Sidorov R.A."/>
            <person name="Skrypnik A.N."/>
            <person name="Gogoleva N.E."/>
            <person name="Gogolev Y.V."/>
            <person name="Los D.A."/>
        </authorList>
    </citation>
    <scope>NUCLEOTIDE SEQUENCE [LARGE SCALE GENOMIC DNA]</scope>
    <source>
        <strain evidence="3">IPPAS B-1220</strain>
    </source>
</reference>
<evidence type="ECO:0000256" key="1">
    <source>
        <dbReference type="SAM" id="MobiDB-lite"/>
    </source>
</evidence>